<evidence type="ECO:0000313" key="4">
    <source>
        <dbReference type="Proteomes" id="UP000256913"/>
    </source>
</evidence>
<dbReference type="PROSITE" id="PS00626">
    <property type="entry name" value="RCC1_2"/>
    <property type="match status" value="2"/>
</dbReference>
<dbReference type="Gene3D" id="2.130.10.30">
    <property type="entry name" value="Regulator of chromosome condensation 1/beta-lactamase-inhibitor protein II"/>
    <property type="match status" value="2"/>
</dbReference>
<dbReference type="InterPro" id="IPR058923">
    <property type="entry name" value="RCC1-like_dom"/>
</dbReference>
<reference evidence="3 4" key="1">
    <citation type="submission" date="2018-08" db="EMBL/GenBank/DDBJ databases">
        <title>Sequencing the genomes of 1000 actinobacteria strains.</title>
        <authorList>
            <person name="Klenk H.-P."/>
        </authorList>
    </citation>
    <scope>NUCLEOTIDE SEQUENCE [LARGE SCALE GENOMIC DNA]</scope>
    <source>
        <strain evidence="3 4">DSM 44099</strain>
    </source>
</reference>
<dbReference type="Pfam" id="PF25390">
    <property type="entry name" value="WD40_RLD"/>
    <property type="match status" value="1"/>
</dbReference>
<keyword evidence="4" id="KW-1185">Reference proteome</keyword>
<dbReference type="Proteomes" id="UP000256913">
    <property type="component" value="Unassembled WGS sequence"/>
</dbReference>
<dbReference type="PANTHER" id="PTHR22872">
    <property type="entry name" value="BTK-BINDING PROTEIN-RELATED"/>
    <property type="match status" value="1"/>
</dbReference>
<dbReference type="InterPro" id="IPR000408">
    <property type="entry name" value="Reg_chr_condens"/>
</dbReference>
<dbReference type="SUPFAM" id="SSF50985">
    <property type="entry name" value="RCC1/BLIP-II"/>
    <property type="match status" value="1"/>
</dbReference>
<dbReference type="PROSITE" id="PS50012">
    <property type="entry name" value="RCC1_3"/>
    <property type="match status" value="7"/>
</dbReference>
<comment type="caution">
    <text evidence="3">The sequence shown here is derived from an EMBL/GenBank/DDBJ whole genome shotgun (WGS) entry which is preliminary data.</text>
</comment>
<name>A0A3D9ZF16_9ACTN</name>
<dbReference type="EMBL" id="QUMQ01000001">
    <property type="protein sequence ID" value="REF95052.1"/>
    <property type="molecule type" value="Genomic_DNA"/>
</dbReference>
<evidence type="ECO:0000256" key="1">
    <source>
        <dbReference type="ARBA" id="ARBA00022737"/>
    </source>
</evidence>
<feature type="domain" description="RCC1-like" evidence="2">
    <location>
        <begin position="1"/>
        <end position="351"/>
    </location>
</feature>
<sequence>MGQLGIGTLGETATWPTAVTVAAPHTVRSVSAGFSHGLALLSNGTVKAWGSNEYGQLGDGTETSRPIPGSVAGLSDVKAVAAGGDFSVALLHDGTLRAWGFNFSGELGDGTTANRSLPVRVEGLPGRVTAIAAGANFVLALLANGTVVAWGDNFDGQLGQGQADSQPHPVPLAVRLPQRPTSIGAGAFHSLAVLADGSVRGWGLNVSGQLGIGDRVSPQPSPVAVVGLTGVRVKSVDGGFGHTLALLTNGRVKAWGSNEAGQLGDGTNTRQLVPVDVLGLSGVTAVSAGEDGSAASGHSLAITRGNVMAWGQNNRGQLGIGGSGSVNRAQAVTTGLQPTRSISGGLAFSLAS</sequence>
<keyword evidence="1" id="KW-0677">Repeat</keyword>
<organism evidence="3 4">
    <name type="scientific">Asanoa ferruginea</name>
    <dbReference type="NCBI Taxonomy" id="53367"/>
    <lineage>
        <taxon>Bacteria</taxon>
        <taxon>Bacillati</taxon>
        <taxon>Actinomycetota</taxon>
        <taxon>Actinomycetes</taxon>
        <taxon>Micromonosporales</taxon>
        <taxon>Micromonosporaceae</taxon>
        <taxon>Asanoa</taxon>
    </lineage>
</organism>
<dbReference type="InterPro" id="IPR051625">
    <property type="entry name" value="Signaling_Regulatory_Domain"/>
</dbReference>
<evidence type="ECO:0000259" key="2">
    <source>
        <dbReference type="Pfam" id="PF25390"/>
    </source>
</evidence>
<dbReference type="PRINTS" id="PR00633">
    <property type="entry name" value="RCCNDNSATION"/>
</dbReference>
<dbReference type="InterPro" id="IPR009091">
    <property type="entry name" value="RCC1/BLIP-II"/>
</dbReference>
<evidence type="ECO:0000313" key="3">
    <source>
        <dbReference type="EMBL" id="REF95052.1"/>
    </source>
</evidence>
<proteinExistence type="predicted"/>
<accession>A0A3D9ZF16</accession>
<gene>
    <name evidence="3" type="ORF">DFJ67_1000</name>
</gene>
<dbReference type="AlphaFoldDB" id="A0A3D9ZF16"/>
<protein>
    <submittedName>
        <fullName evidence="3">Alpha-tubulin suppressor-like RCC1 family protein</fullName>
    </submittedName>
</protein>